<keyword evidence="1" id="KW-1133">Transmembrane helix</keyword>
<sequence length="53" mass="6046">KTCLQFSYGYGFSTDFLSLQSKHNYWWTMFPIIALIGKAPNLIVSGWKQCTPG</sequence>
<keyword evidence="1" id="KW-0812">Transmembrane</keyword>
<evidence type="ECO:0000313" key="3">
    <source>
        <dbReference type="Proteomes" id="UP001159428"/>
    </source>
</evidence>
<protein>
    <submittedName>
        <fullName evidence="2">Uncharacterized protein</fullName>
    </submittedName>
</protein>
<organism evidence="2 3">
    <name type="scientific">Pocillopora meandrina</name>
    <dbReference type="NCBI Taxonomy" id="46732"/>
    <lineage>
        <taxon>Eukaryota</taxon>
        <taxon>Metazoa</taxon>
        <taxon>Cnidaria</taxon>
        <taxon>Anthozoa</taxon>
        <taxon>Hexacorallia</taxon>
        <taxon>Scleractinia</taxon>
        <taxon>Astrocoeniina</taxon>
        <taxon>Pocilloporidae</taxon>
        <taxon>Pocillopora</taxon>
    </lineage>
</organism>
<evidence type="ECO:0000313" key="2">
    <source>
        <dbReference type="EMBL" id="CAH3125678.1"/>
    </source>
</evidence>
<keyword evidence="3" id="KW-1185">Reference proteome</keyword>
<feature type="non-terminal residue" evidence="2">
    <location>
        <position position="1"/>
    </location>
</feature>
<name>A0AAU9WTU7_9CNID</name>
<gene>
    <name evidence="2" type="ORF">PMEA_00012220</name>
</gene>
<dbReference type="EMBL" id="CALNXJ010000021">
    <property type="protein sequence ID" value="CAH3125678.1"/>
    <property type="molecule type" value="Genomic_DNA"/>
</dbReference>
<reference evidence="2 3" key="1">
    <citation type="submission" date="2022-05" db="EMBL/GenBank/DDBJ databases">
        <authorList>
            <consortium name="Genoscope - CEA"/>
            <person name="William W."/>
        </authorList>
    </citation>
    <scope>NUCLEOTIDE SEQUENCE [LARGE SCALE GENOMIC DNA]</scope>
</reference>
<keyword evidence="1" id="KW-0472">Membrane</keyword>
<feature type="transmembrane region" description="Helical" evidence="1">
    <location>
        <begin position="25"/>
        <end position="44"/>
    </location>
</feature>
<accession>A0AAU9WTU7</accession>
<dbReference type="AlphaFoldDB" id="A0AAU9WTU7"/>
<proteinExistence type="predicted"/>
<evidence type="ECO:0000256" key="1">
    <source>
        <dbReference type="SAM" id="Phobius"/>
    </source>
</evidence>
<dbReference type="Proteomes" id="UP001159428">
    <property type="component" value="Unassembled WGS sequence"/>
</dbReference>
<comment type="caution">
    <text evidence="2">The sequence shown here is derived from an EMBL/GenBank/DDBJ whole genome shotgun (WGS) entry which is preliminary data.</text>
</comment>